<evidence type="ECO:0000256" key="5">
    <source>
        <dbReference type="ARBA" id="ARBA00023069"/>
    </source>
</evidence>
<evidence type="ECO:0000259" key="10">
    <source>
        <dbReference type="Pfam" id="PF24507"/>
    </source>
</evidence>
<dbReference type="Pfam" id="PF24291">
    <property type="entry name" value="Ig_CFAP65"/>
    <property type="match status" value="1"/>
</dbReference>
<evidence type="ECO:0000313" key="13">
    <source>
        <dbReference type="Proteomes" id="UP000541610"/>
    </source>
</evidence>
<evidence type="ECO:0000256" key="6">
    <source>
        <dbReference type="ARBA" id="ARBA00023273"/>
    </source>
</evidence>
<evidence type="ECO:0000259" key="9">
    <source>
        <dbReference type="Pfam" id="PF24291"/>
    </source>
</evidence>
<dbReference type="InterPro" id="IPR058536">
    <property type="entry name" value="Ig_CFAP65_4th"/>
</dbReference>
<dbReference type="Pfam" id="PF24816">
    <property type="entry name" value="Ig_CFAP65__9th"/>
    <property type="match status" value="1"/>
</dbReference>
<gene>
    <name evidence="12" type="ORF">FOZ60_002550</name>
</gene>
<protein>
    <submittedName>
        <fullName evidence="12">Uncharacterized protein</fullName>
    </submittedName>
</protein>
<dbReference type="InterPro" id="IPR053879">
    <property type="entry name" value="HYDIN_VesB_CFA65-like_Ig"/>
</dbReference>
<evidence type="ECO:0000313" key="12">
    <source>
        <dbReference type="EMBL" id="KAF4688629.1"/>
    </source>
</evidence>
<evidence type="ECO:0000256" key="2">
    <source>
        <dbReference type="ARBA" id="ARBA00004496"/>
    </source>
</evidence>
<sequence>MLVAKIRCPDEVCFAAGSWDVGQEVIVNFSIRNEWLMPVTIKYTLPRSRSVSLPYPKPIKISPGLTEEIPVTFRPTTYEPLLDEIVVHVKTPAVADVPPAFVICIRAEVNTLSVSHRVPNSTVDFGLVPAGETTTKIIQLFNTGSRVAQIAWKTSEPFSVDPDCCPATIPIGGAAKYSLRISPERGQTIEGLVVATATAGPSIEDYSKLGADSGNNYHMLHEAQEVPLRVRGIAKVPHLLFTQSASADQKIITTEEGHARIDFGSCAPEVSHTASFTVTNATAVRTSFVVRPVMKTSLAASSPFDVRLPDGTSVGPSSPCSIGPLESVPLIVSYKSSTVLERVSAEFEISTVGVLKNTLKLAAAARCEPIPVKVNAKSLSFEELQVGKIATKVFYIINESPNVSTQYQVVHARCSDVGGVGYSVLEIDNSCGVIAPKSTATITVTARPEIPVNYYRRLWILVRHASEPLYVDCIVNSFDGDQHPMKLTCAHVKLWRAITGAGQDSFPPSSSAHRLPPTAALEDSEGPAETWGELTKPPGILPDSTITLGKCSPTSGPHTRRVVVSNPSPGKVAVYWPNHHSASKPAFDIRPEVLEIPGCSSREFTLEYHPAGEGDYRYTVASMDCVMVPKENRSYRIGDAAMLVPPHTSTVVASAHSWPSGCRAQPKVTVNSSTAEKATVRFRSLTPGQTDAQSCTTTVTLSLAIGAEWVLEKESGESSSEAFRCFPPIGAIEPRGFALVAVLYRPPVDSPTPREAVEHSGAFTLLLNDLPEATVAIGVQGKCWLDCSLKVGSDENQVITFAPCVTGTVASVSAPLVNPTGVPLKWTIDIPREYRNLFSIPVTNGELSAFGSTSVLVTYHPTTTRARETDIGWLQATSAPLAGGGRECTVRVKLLGFSQDPQVRCEPPAIDLGPIPTLHRITAAVRVRNLSNVEVCYVTRVTLLSHQSPQGDPPVPEDTDLSVSCKVRPEDTKGRVAPGAAQSVVFSVKTAVRGSYRFRYGERPASATMPLPLLALTCCPSVACPDVPEVTQPSSSELSGVAPIASVIVTAECQSPVVQIRDLRIVSDNLCDSSATNADESDDGPANCRPVSALWQHMMVDDINAALRGPLKDAERDFGEREPGLGPEKKVELFDNLDDAFTLNLGCASVGASTVTIYAAFTNTSDVPAKLRIITPDDINLKGPGIPALGSRPSGWSGHGGGQAPSLEQVMDEHLLDIRPRQSLVEPGKTVHIKFTYRFAYVGMHVLPVVLQVEHGKHLRLYLTGTTLPRGVPRLSVRQENIVLAQPASAPSAGLVKCSKPVEGFCLFFAPSVSTQYRSGGERACMRLSYPISEVARALGGFGRIPLTSSNKANYDFKVLDIRPSSGFLKANSSTFLRVIFYPLEAMDYRTQVHVEVVAESSGHVDEVVLEELDFGIILPAFDPRKTTPRPSSSSIFSPHLPLQPLSPVHTYGAALSVEHLDFGRAPAGSIRHRITVLVNYTEDMVMHYKWDLRGLLSDDDGGGRIIINPQEGYILPGEEQVVAFTLVAPSVGRAEDSEVAMMAIDAEVQCSIVSWVPLEDFKQGYSSQSDDPSPIAEQEEVLAEHRDHRHLPAYSTRDPFKPKHVSVVNRLTVSRYRNLASTVGGQKYLNDNLGRSVMLSIDLPSEAQVDDLHQNLVRSMLLKSHARDQESIARNAIRRDDPGVRDGGVMSSLTTLAEEDGEEGPLTYGMNEKPSRCPLHLRITIRPATSDKSDGQSVTARNANDNSLGAASGADSEAVIQRLVQDVLDESSLTELIRAGIGSQTVAPLIEGSLSPRPTAPKVAEDALWNVVPWEMTEDGVLFRDDSSDRKDEQREADAADDEMRSLLRDALIGDSKYPGCDSELLLLRKSWAGSDAWGSVKPPGRSLEEAMDAQEKLLTEGTGEVCNLEDLSKFSNETLKGAVLSIIEEQLRCDRSPAETTS</sequence>
<keyword evidence="6" id="KW-0966">Cell projection</keyword>
<feature type="domain" description="CFAP65 fourth Ig-like" evidence="10">
    <location>
        <begin position="379"/>
        <end position="479"/>
    </location>
</feature>
<dbReference type="OrthoDB" id="426633at2759"/>
<keyword evidence="4" id="KW-0282">Flagellum</keyword>
<feature type="domain" description="HYDIN/VesB/CFA65-like Ig-like" evidence="8">
    <location>
        <begin position="120"/>
        <end position="195"/>
    </location>
</feature>
<reference evidence="12 13" key="1">
    <citation type="submission" date="2020-04" db="EMBL/GenBank/DDBJ databases">
        <title>Perkinsus olseni comparative genomics.</title>
        <authorList>
            <person name="Bogema D.R."/>
        </authorList>
    </citation>
    <scope>NUCLEOTIDE SEQUENCE [LARGE SCALE GENOMIC DNA]</scope>
    <source>
        <strain evidence="12">00978-12</strain>
    </source>
</reference>
<dbReference type="Pfam" id="PF24507">
    <property type="entry name" value="Ig_CFAP65_4th"/>
    <property type="match status" value="1"/>
</dbReference>
<dbReference type="Pfam" id="PF22544">
    <property type="entry name" value="HYDIN_VesB_CFA65-like_Ig"/>
    <property type="match status" value="1"/>
</dbReference>
<dbReference type="EMBL" id="JABANP010000146">
    <property type="protein sequence ID" value="KAF4688629.1"/>
    <property type="molecule type" value="Genomic_DNA"/>
</dbReference>
<dbReference type="InterPro" id="IPR052614">
    <property type="entry name" value="CFAP65"/>
</dbReference>
<dbReference type="Gene3D" id="2.60.40.10">
    <property type="entry name" value="Immunoglobulins"/>
    <property type="match status" value="4"/>
</dbReference>
<organism evidence="12 13">
    <name type="scientific">Perkinsus olseni</name>
    <name type="common">Perkinsus atlanticus</name>
    <dbReference type="NCBI Taxonomy" id="32597"/>
    <lineage>
        <taxon>Eukaryota</taxon>
        <taxon>Sar</taxon>
        <taxon>Alveolata</taxon>
        <taxon>Perkinsozoa</taxon>
        <taxon>Perkinsea</taxon>
        <taxon>Perkinsida</taxon>
        <taxon>Perkinsidae</taxon>
        <taxon>Perkinsus</taxon>
    </lineage>
</organism>
<evidence type="ECO:0000259" key="8">
    <source>
        <dbReference type="Pfam" id="PF22544"/>
    </source>
</evidence>
<keyword evidence="5" id="KW-0969">Cilium</keyword>
<dbReference type="Proteomes" id="UP000541610">
    <property type="component" value="Unassembled WGS sequence"/>
</dbReference>
<evidence type="ECO:0000256" key="4">
    <source>
        <dbReference type="ARBA" id="ARBA00022846"/>
    </source>
</evidence>
<dbReference type="InterPro" id="IPR056305">
    <property type="entry name" value="Ig_CFAP65_10th"/>
</dbReference>
<feature type="domain" description="CFAP65 tenth Ig-like" evidence="9">
    <location>
        <begin position="1346"/>
        <end position="1403"/>
    </location>
</feature>
<name>A0A7J6NXM8_PEROL</name>
<feature type="compositionally biased region" description="Polar residues" evidence="7">
    <location>
        <begin position="1736"/>
        <end position="1750"/>
    </location>
</feature>
<dbReference type="GO" id="GO:0005737">
    <property type="term" value="C:cytoplasm"/>
    <property type="evidence" value="ECO:0007669"/>
    <property type="project" value="UniProtKB-SubCell"/>
</dbReference>
<feature type="domain" description="CFAP65-like ninth Ig-like" evidence="11">
    <location>
        <begin position="1092"/>
        <end position="1265"/>
    </location>
</feature>
<proteinExistence type="predicted"/>
<dbReference type="InterPro" id="IPR056344">
    <property type="entry name" value="Ig_CFAP65-like_9th"/>
</dbReference>
<accession>A0A7J6NXM8</accession>
<dbReference type="InterPro" id="IPR013783">
    <property type="entry name" value="Ig-like_fold"/>
</dbReference>
<evidence type="ECO:0000259" key="11">
    <source>
        <dbReference type="Pfam" id="PF24816"/>
    </source>
</evidence>
<dbReference type="PANTHER" id="PTHR46127">
    <property type="entry name" value="CILIA- AND FLAGELLA-ASSOCIATED PROTEIN 65"/>
    <property type="match status" value="1"/>
</dbReference>
<evidence type="ECO:0000256" key="1">
    <source>
        <dbReference type="ARBA" id="ARBA00004230"/>
    </source>
</evidence>
<evidence type="ECO:0000256" key="3">
    <source>
        <dbReference type="ARBA" id="ARBA00022490"/>
    </source>
</evidence>
<evidence type="ECO:0000256" key="7">
    <source>
        <dbReference type="SAM" id="MobiDB-lite"/>
    </source>
</evidence>
<feature type="region of interest" description="Disordered" evidence="7">
    <location>
        <begin position="1728"/>
        <end position="1754"/>
    </location>
</feature>
<comment type="subcellular location">
    <subcellularLocation>
        <location evidence="1">Cell projection</location>
        <location evidence="1">Cilium</location>
        <location evidence="1">Flagellum</location>
    </subcellularLocation>
    <subcellularLocation>
        <location evidence="2">Cytoplasm</location>
    </subcellularLocation>
</comment>
<keyword evidence="3" id="KW-0963">Cytoplasm</keyword>
<dbReference type="GO" id="GO:0031514">
    <property type="term" value="C:motile cilium"/>
    <property type="evidence" value="ECO:0007669"/>
    <property type="project" value="UniProtKB-SubCell"/>
</dbReference>
<feature type="region of interest" description="Disordered" evidence="7">
    <location>
        <begin position="504"/>
        <end position="530"/>
    </location>
</feature>
<dbReference type="PANTHER" id="PTHR46127:SF1">
    <property type="entry name" value="CILIA- AND FLAGELLA-ASSOCIATED PROTEIN 65"/>
    <property type="match status" value="1"/>
</dbReference>
<comment type="caution">
    <text evidence="12">The sequence shown here is derived from an EMBL/GenBank/DDBJ whole genome shotgun (WGS) entry which is preliminary data.</text>
</comment>